<evidence type="ECO:0000313" key="19">
    <source>
        <dbReference type="EMBL" id="PTB45546.1"/>
    </source>
</evidence>
<dbReference type="OrthoDB" id="5103861at2759"/>
<feature type="disulfide bond" evidence="15">
    <location>
        <begin position="31"/>
        <end position="62"/>
    </location>
</feature>
<dbReference type="GO" id="GO:0005886">
    <property type="term" value="C:plasma membrane"/>
    <property type="evidence" value="ECO:0007669"/>
    <property type="project" value="UniProtKB-SubCell"/>
</dbReference>
<evidence type="ECO:0000256" key="3">
    <source>
        <dbReference type="ARBA" id="ARBA00010031"/>
    </source>
</evidence>
<evidence type="ECO:0000256" key="5">
    <source>
        <dbReference type="ARBA" id="ARBA00022525"/>
    </source>
</evidence>
<keyword evidence="13" id="KW-0325">Glycoprotein</keyword>
<dbReference type="PANTHER" id="PTHR37928">
    <property type="entry name" value="CFEM DOMAIN PROTEIN (AFU_ORTHOLOGUE AFUA_6G14090)"/>
    <property type="match status" value="1"/>
</dbReference>
<evidence type="ECO:0000256" key="1">
    <source>
        <dbReference type="ARBA" id="ARBA00004609"/>
    </source>
</evidence>
<dbReference type="STRING" id="1042311.A0A2T3ZL73"/>
<keyword evidence="6 15" id="KW-0349">Heme</keyword>
<evidence type="ECO:0000256" key="14">
    <source>
        <dbReference type="ARBA" id="ARBA00023288"/>
    </source>
</evidence>
<feature type="chain" id="PRO_5015456519" description="CFEM domain-containing protein" evidence="17">
    <location>
        <begin position="19"/>
        <end position="230"/>
    </location>
</feature>
<dbReference type="Pfam" id="PF05730">
    <property type="entry name" value="CFEM"/>
    <property type="match status" value="1"/>
</dbReference>
<feature type="binding site" description="axial binding residue" evidence="15">
    <location>
        <position position="45"/>
    </location>
    <ligand>
        <name>heme</name>
        <dbReference type="ChEBI" id="CHEBI:30413"/>
    </ligand>
    <ligandPart>
        <name>Fe</name>
        <dbReference type="ChEBI" id="CHEBI:18248"/>
    </ligandPart>
</feature>
<dbReference type="EMBL" id="KZ679257">
    <property type="protein sequence ID" value="PTB45546.1"/>
    <property type="molecule type" value="Genomic_DNA"/>
</dbReference>
<dbReference type="AlphaFoldDB" id="A0A2T3ZL73"/>
<evidence type="ECO:0000256" key="13">
    <source>
        <dbReference type="ARBA" id="ARBA00023180"/>
    </source>
</evidence>
<keyword evidence="7" id="KW-0336">GPI-anchor</keyword>
<feature type="transmembrane region" description="Helical" evidence="16">
    <location>
        <begin position="209"/>
        <end position="229"/>
    </location>
</feature>
<evidence type="ECO:0000256" key="2">
    <source>
        <dbReference type="ARBA" id="ARBA00004613"/>
    </source>
</evidence>
<keyword evidence="5" id="KW-0964">Secreted</keyword>
<keyword evidence="11 16" id="KW-0472">Membrane</keyword>
<evidence type="ECO:0000256" key="17">
    <source>
        <dbReference type="SAM" id="SignalP"/>
    </source>
</evidence>
<evidence type="ECO:0000256" key="8">
    <source>
        <dbReference type="ARBA" id="ARBA00022723"/>
    </source>
</evidence>
<evidence type="ECO:0000256" key="10">
    <source>
        <dbReference type="ARBA" id="ARBA00023004"/>
    </source>
</evidence>
<feature type="signal peptide" evidence="17">
    <location>
        <begin position="1"/>
        <end position="18"/>
    </location>
</feature>
<reference evidence="19 20" key="1">
    <citation type="submission" date="2016-07" db="EMBL/GenBank/DDBJ databases">
        <title>Multiple horizontal gene transfer events from other fungi enriched the ability of initially mycotrophic Trichoderma (Ascomycota) to feed on dead plant biomass.</title>
        <authorList>
            <consortium name="DOE Joint Genome Institute"/>
            <person name="Aerts A."/>
            <person name="Atanasova L."/>
            <person name="Chenthamara K."/>
            <person name="Zhang J."/>
            <person name="Grujic M."/>
            <person name="Henrissat B."/>
            <person name="Kuo A."/>
            <person name="Salamov A."/>
            <person name="Lipzen A."/>
            <person name="Labutti K."/>
            <person name="Barry K."/>
            <person name="Miao Y."/>
            <person name="Rahimi M.J."/>
            <person name="Shen Q."/>
            <person name="Grigoriev I.V."/>
            <person name="Kubicek C.P."/>
            <person name="Druzhinina I.S."/>
        </authorList>
    </citation>
    <scope>NUCLEOTIDE SEQUENCE [LARGE SCALE GENOMIC DNA]</scope>
    <source>
        <strain evidence="19 20">CBS 433.97</strain>
    </source>
</reference>
<protein>
    <recommendedName>
        <fullName evidence="18">CFEM domain-containing protein</fullName>
    </recommendedName>
</protein>
<keyword evidence="4" id="KW-1003">Cell membrane</keyword>
<dbReference type="SMART" id="SM00747">
    <property type="entry name" value="CFEM"/>
    <property type="match status" value="1"/>
</dbReference>
<dbReference type="GO" id="GO:0098552">
    <property type="term" value="C:side of membrane"/>
    <property type="evidence" value="ECO:0007669"/>
    <property type="project" value="UniProtKB-KW"/>
</dbReference>
<keyword evidence="10 15" id="KW-0408">Iron</keyword>
<evidence type="ECO:0000256" key="9">
    <source>
        <dbReference type="ARBA" id="ARBA00022729"/>
    </source>
</evidence>
<evidence type="ECO:0000256" key="15">
    <source>
        <dbReference type="PROSITE-ProRule" id="PRU01356"/>
    </source>
</evidence>
<dbReference type="PANTHER" id="PTHR37928:SF1">
    <property type="entry name" value="CFEM DOMAIN PROTEIN (AFU_ORTHOLOGUE AFUA_6G14090)"/>
    <property type="match status" value="1"/>
</dbReference>
<keyword evidence="14" id="KW-0449">Lipoprotein</keyword>
<evidence type="ECO:0000256" key="7">
    <source>
        <dbReference type="ARBA" id="ARBA00022622"/>
    </source>
</evidence>
<feature type="disulfide bond" evidence="15">
    <location>
        <begin position="50"/>
        <end position="83"/>
    </location>
</feature>
<keyword evidence="12 15" id="KW-1015">Disulfide bond</keyword>
<feature type="disulfide bond" evidence="15">
    <location>
        <begin position="41"/>
        <end position="48"/>
    </location>
</feature>
<gene>
    <name evidence="19" type="ORF">M441DRAFT_65206</name>
</gene>
<keyword evidence="16" id="KW-1133">Transmembrane helix</keyword>
<evidence type="ECO:0000313" key="20">
    <source>
        <dbReference type="Proteomes" id="UP000240493"/>
    </source>
</evidence>
<comment type="subcellular location">
    <subcellularLocation>
        <location evidence="1">Cell membrane</location>
        <topology evidence="1">Lipid-anchor</topology>
        <topology evidence="1">GPI-anchor</topology>
    </subcellularLocation>
    <subcellularLocation>
        <location evidence="2">Secreted</location>
    </subcellularLocation>
</comment>
<feature type="domain" description="CFEM" evidence="18">
    <location>
        <begin position="1"/>
        <end position="112"/>
    </location>
</feature>
<keyword evidence="16" id="KW-0812">Transmembrane</keyword>
<evidence type="ECO:0000256" key="11">
    <source>
        <dbReference type="ARBA" id="ARBA00023136"/>
    </source>
</evidence>
<dbReference type="PROSITE" id="PS52012">
    <property type="entry name" value="CFEM"/>
    <property type="match status" value="1"/>
</dbReference>
<keyword evidence="20" id="KW-1185">Reference proteome</keyword>
<dbReference type="InterPro" id="IPR051735">
    <property type="entry name" value="CFEM_domain"/>
</dbReference>
<dbReference type="InterPro" id="IPR008427">
    <property type="entry name" value="Extracellular_membr_CFEM_dom"/>
</dbReference>
<evidence type="ECO:0000256" key="16">
    <source>
        <dbReference type="SAM" id="Phobius"/>
    </source>
</evidence>
<proteinExistence type="inferred from homology"/>
<evidence type="ECO:0000256" key="12">
    <source>
        <dbReference type="ARBA" id="ARBA00023157"/>
    </source>
</evidence>
<dbReference type="Proteomes" id="UP000240493">
    <property type="component" value="Unassembled WGS sequence"/>
</dbReference>
<evidence type="ECO:0000256" key="6">
    <source>
        <dbReference type="ARBA" id="ARBA00022617"/>
    </source>
</evidence>
<keyword evidence="9 17" id="KW-0732">Signal</keyword>
<dbReference type="GO" id="GO:0046872">
    <property type="term" value="F:metal ion binding"/>
    <property type="evidence" value="ECO:0007669"/>
    <property type="project" value="UniProtKB-UniRule"/>
</dbReference>
<keyword evidence="8 15" id="KW-0479">Metal-binding</keyword>
<dbReference type="GO" id="GO:0005576">
    <property type="term" value="C:extracellular region"/>
    <property type="evidence" value="ECO:0007669"/>
    <property type="project" value="UniProtKB-SubCell"/>
</dbReference>
<name>A0A2T3ZL73_TRIA4</name>
<organism evidence="19 20">
    <name type="scientific">Trichoderma asperellum (strain ATCC 204424 / CBS 433.97 / NBRC 101777)</name>
    <dbReference type="NCBI Taxonomy" id="1042311"/>
    <lineage>
        <taxon>Eukaryota</taxon>
        <taxon>Fungi</taxon>
        <taxon>Dikarya</taxon>
        <taxon>Ascomycota</taxon>
        <taxon>Pezizomycotina</taxon>
        <taxon>Sordariomycetes</taxon>
        <taxon>Hypocreomycetidae</taxon>
        <taxon>Hypocreales</taxon>
        <taxon>Hypocreaceae</taxon>
        <taxon>Trichoderma</taxon>
    </lineage>
</organism>
<evidence type="ECO:0000256" key="4">
    <source>
        <dbReference type="ARBA" id="ARBA00022475"/>
    </source>
</evidence>
<evidence type="ECO:0000259" key="18">
    <source>
        <dbReference type="PROSITE" id="PS52012"/>
    </source>
</evidence>
<comment type="similarity">
    <text evidence="3">Belongs to the RBT5 family.</text>
</comment>
<accession>A0A2T3ZL73</accession>
<feature type="disulfide bond" evidence="15">
    <location>
        <begin position="27"/>
        <end position="67"/>
    </location>
</feature>
<sequence>MKLNIIISTFLLSSSTLAQSLSGLPTCAATCALNAVGATGCAATDASCICMAASFLASIQTCISSACNASDQAATLSFAQQFCASAGVTITLPAAALPAQTSSTSSALQATPQQSVTEAPAAIPTTLVTTTDSAGNVYTVTGEVLISGNSTTTVPCRTVITTNAAGVTITSTETGSSVLPTALQGTTPASTAKSSTTAIVTGAAQMLNWSRAAFLSIGLSGISIVLVLLF</sequence>